<evidence type="ECO:0000313" key="2">
    <source>
        <dbReference type="Proteomes" id="UP001628179"/>
    </source>
</evidence>
<comment type="caution">
    <text evidence="1">The sequence shown here is derived from an EMBL/GenBank/DDBJ whole genome shotgun (WGS) entry which is preliminary data.</text>
</comment>
<gene>
    <name evidence="1" type="ORF">MFIFM68171_08240</name>
</gene>
<organism evidence="1 2">
    <name type="scientific">Madurella fahalii</name>
    <dbReference type="NCBI Taxonomy" id="1157608"/>
    <lineage>
        <taxon>Eukaryota</taxon>
        <taxon>Fungi</taxon>
        <taxon>Dikarya</taxon>
        <taxon>Ascomycota</taxon>
        <taxon>Pezizomycotina</taxon>
        <taxon>Sordariomycetes</taxon>
        <taxon>Sordariomycetidae</taxon>
        <taxon>Sordariales</taxon>
        <taxon>Sordariales incertae sedis</taxon>
        <taxon>Madurella</taxon>
    </lineage>
</organism>
<dbReference type="Gene3D" id="3.80.10.10">
    <property type="entry name" value="Ribonuclease Inhibitor"/>
    <property type="match status" value="1"/>
</dbReference>
<dbReference type="EMBL" id="BAAFSV010000004">
    <property type="protein sequence ID" value="GAB1318030.1"/>
    <property type="molecule type" value="Genomic_DNA"/>
</dbReference>
<keyword evidence="2" id="KW-1185">Reference proteome</keyword>
<accession>A0ABQ0GKF2</accession>
<dbReference type="RefSeq" id="XP_070919761.1">
    <property type="nucleotide sequence ID" value="XM_071063660.1"/>
</dbReference>
<evidence type="ECO:0000313" key="1">
    <source>
        <dbReference type="EMBL" id="GAB1318030.1"/>
    </source>
</evidence>
<name>A0ABQ0GKF2_9PEZI</name>
<sequence>MDVELELGSASSWRDLGPGVMSGWVELLTTLTSKAEAWCAGRPDVASLDLEAIYDELRQLDTQEKSMLPRRVHADDYYNLLADEHKPAEMRLRELKREAITSGFDARRLSLRSRAMELSRPGVRPLNILDLPLDIMRVIFDSFQEPAVGEDDRVVCWVLYCEDLALKQRQTLHEARLVCRLFHELATPLLFPILRVHISQSSLNLVDNISKSRCMAAGVRGVLVSVAYRPKNLADDIAAFKAVRIRKLEQVQQQIQGEFEFGGWSQAIQEAGRGEERVRKLTTAWSNMQALRKEWEAHLAALNEQDLAGRPIQRPLPELQHILCRGFEFRLLHQEQFRLLTNGDFVSGLTAALARMGNVQAVRFVDSLHAATALEYFGDNTHMLTDAEVLSRFMTAPLDWRTIHERHGGPRDLECARIMSELPIALHKAAVTLRELDFSVIPFRKNLATLGGPGWEPLSDACAKLEAFSLSPNNGPMNRHGPLADEDKILVDSYLGSMLSKCGPSLRHLHIDCRRFYNGFYPAGSFLGKLQGLPQLRVLDIREIELTQAELKALCNGLANRIRRLSLYAVRLSDGRWANAIDTLRDKTAAYRSTMQCLISIVMLSRGEFDEVRLQDEPSGFSSPLAMSLLRETERYVQGIRADNPLRDPMGAVLSQISGT</sequence>
<protein>
    <recommendedName>
        <fullName evidence="3">F-box domain-containing protein</fullName>
    </recommendedName>
</protein>
<proteinExistence type="predicted"/>
<reference evidence="1 2" key="1">
    <citation type="submission" date="2024-09" db="EMBL/GenBank/DDBJ databases">
        <title>Itraconazole resistance in Madurella fahalii resulting from another homologue of gene encoding cytochrome P450 14-alpha sterol demethylase (CYP51).</title>
        <authorList>
            <person name="Yoshioka I."/>
            <person name="Fahal A.H."/>
            <person name="Kaneko S."/>
            <person name="Yaguchi T."/>
        </authorList>
    </citation>
    <scope>NUCLEOTIDE SEQUENCE [LARGE SCALE GENOMIC DNA]</scope>
    <source>
        <strain evidence="1 2">IFM 68171</strain>
    </source>
</reference>
<evidence type="ECO:0008006" key="3">
    <source>
        <dbReference type="Google" id="ProtNLM"/>
    </source>
</evidence>
<dbReference type="InterPro" id="IPR032675">
    <property type="entry name" value="LRR_dom_sf"/>
</dbReference>
<dbReference type="Proteomes" id="UP001628179">
    <property type="component" value="Unassembled WGS sequence"/>
</dbReference>
<dbReference type="GeneID" id="98178983"/>
<dbReference type="SUPFAM" id="SSF52047">
    <property type="entry name" value="RNI-like"/>
    <property type="match status" value="1"/>
</dbReference>